<dbReference type="CDD" id="cd05152">
    <property type="entry name" value="MPH2"/>
    <property type="match status" value="1"/>
</dbReference>
<dbReference type="Gene3D" id="3.30.200.20">
    <property type="entry name" value="Phosphorylase Kinase, domain 1"/>
    <property type="match status" value="1"/>
</dbReference>
<evidence type="ECO:0000259" key="1">
    <source>
        <dbReference type="Pfam" id="PF01636"/>
    </source>
</evidence>
<proteinExistence type="predicted"/>
<keyword evidence="2" id="KW-0808">Transferase</keyword>
<feature type="domain" description="Aminoglycoside phosphotransferase" evidence="1">
    <location>
        <begin position="21"/>
        <end position="256"/>
    </location>
</feature>
<dbReference type="GO" id="GO:0016740">
    <property type="term" value="F:transferase activity"/>
    <property type="evidence" value="ECO:0007669"/>
    <property type="project" value="UniProtKB-KW"/>
</dbReference>
<dbReference type="SUPFAM" id="SSF56112">
    <property type="entry name" value="Protein kinase-like (PK-like)"/>
    <property type="match status" value="1"/>
</dbReference>
<gene>
    <name evidence="2" type="ORF">E6Q11_02070</name>
</gene>
<accession>A0A5C7JBJ1</accession>
<protein>
    <submittedName>
        <fullName evidence="2">Macrolide 2'-phosphotransferase</fullName>
    </submittedName>
</protein>
<dbReference type="EMBL" id="SSDS01000035">
    <property type="protein sequence ID" value="TXG77876.1"/>
    <property type="molecule type" value="Genomic_DNA"/>
</dbReference>
<organism evidence="2 3">
    <name type="scientific">Candidatus Dojkabacteria bacterium</name>
    <dbReference type="NCBI Taxonomy" id="2099670"/>
    <lineage>
        <taxon>Bacteria</taxon>
        <taxon>Candidatus Dojkabacteria</taxon>
    </lineage>
</organism>
<dbReference type="AlphaFoldDB" id="A0A5C7JBJ1"/>
<reference evidence="2 3" key="1">
    <citation type="submission" date="2018-09" db="EMBL/GenBank/DDBJ databases">
        <title>Metagenome Assembled Genomes from an Advanced Water Purification Facility.</title>
        <authorList>
            <person name="Stamps B.W."/>
            <person name="Spear J.R."/>
        </authorList>
    </citation>
    <scope>NUCLEOTIDE SEQUENCE [LARGE SCALE GENOMIC DNA]</scope>
    <source>
        <strain evidence="2">Bin_63_2</strain>
    </source>
</reference>
<name>A0A5C7JBJ1_9BACT</name>
<dbReference type="Pfam" id="PF01636">
    <property type="entry name" value="APH"/>
    <property type="match status" value="1"/>
</dbReference>
<dbReference type="InterPro" id="IPR011009">
    <property type="entry name" value="Kinase-like_dom_sf"/>
</dbReference>
<dbReference type="Proteomes" id="UP000321026">
    <property type="component" value="Unassembled WGS sequence"/>
</dbReference>
<dbReference type="PANTHER" id="PTHR21310:SF15">
    <property type="entry name" value="AMINOGLYCOSIDE PHOSPHOTRANSFERASE DOMAIN-CONTAINING PROTEIN"/>
    <property type="match status" value="1"/>
</dbReference>
<dbReference type="PANTHER" id="PTHR21310">
    <property type="entry name" value="AMINOGLYCOSIDE PHOSPHOTRANSFERASE-RELATED-RELATED"/>
    <property type="match status" value="1"/>
</dbReference>
<evidence type="ECO:0000313" key="2">
    <source>
        <dbReference type="EMBL" id="TXG77876.1"/>
    </source>
</evidence>
<sequence length="294" mass="33172">MKNKEILELAQKHGLSLSEDLKFNEMGIDFQVCFATDAQGKPWVLRIPRRSDLEDQIKKEKRILNLARKYLSIEVPDWKIATSNLVAYPLLKNIPALIFDDQTHQITFNMDKDSPEYIASLAKALVELHQITETDVSENNLKIMKSSDLRDEVQNMLSVVSSEIGISDELDKRFKKWLDNDPLWPTFTSFVHGDLYAGHILVTNSGTVTGVIDWSTAHIGDPSVDFSGHVNVFGEQSLKRLIDEYERHGGIIWDGLYEQAVERAAASPLAYGFFALETKDDNHINAAKIQLGVA</sequence>
<evidence type="ECO:0000313" key="3">
    <source>
        <dbReference type="Proteomes" id="UP000321026"/>
    </source>
</evidence>
<dbReference type="Gene3D" id="3.90.1200.10">
    <property type="match status" value="1"/>
</dbReference>
<dbReference type="InterPro" id="IPR051678">
    <property type="entry name" value="AGP_Transferase"/>
</dbReference>
<comment type="caution">
    <text evidence="2">The sequence shown here is derived from an EMBL/GenBank/DDBJ whole genome shotgun (WGS) entry which is preliminary data.</text>
</comment>
<dbReference type="InterPro" id="IPR002575">
    <property type="entry name" value="Aminoglycoside_PTrfase"/>
</dbReference>